<dbReference type="EMBL" id="JAEFBJ010000005">
    <property type="protein sequence ID" value="KAG7611113.1"/>
    <property type="molecule type" value="Genomic_DNA"/>
</dbReference>
<dbReference type="PROSITE" id="PS50181">
    <property type="entry name" value="FBOX"/>
    <property type="match status" value="2"/>
</dbReference>
<dbReference type="InterPro" id="IPR006566">
    <property type="entry name" value="FBD"/>
</dbReference>
<dbReference type="InterPro" id="IPR055294">
    <property type="entry name" value="FBL60-like"/>
</dbReference>
<dbReference type="InterPro" id="IPR013101">
    <property type="entry name" value="LRR_PRU1-like"/>
</dbReference>
<proteinExistence type="predicted"/>
<reference evidence="2 3" key="1">
    <citation type="submission" date="2020-12" db="EMBL/GenBank/DDBJ databases">
        <title>Concerted genomic and epigenomic changes stabilize Arabidopsis allopolyploids.</title>
        <authorList>
            <person name="Chen Z."/>
        </authorList>
    </citation>
    <scope>NUCLEOTIDE SEQUENCE [LARGE SCALE GENOMIC DNA]</scope>
    <source>
        <strain evidence="2">As9502</strain>
        <tissue evidence="2">Leaf</tissue>
    </source>
</reference>
<keyword evidence="3" id="KW-1185">Reference proteome</keyword>
<dbReference type="PANTHER" id="PTHR31293">
    <property type="entry name" value="RNI-LIKE SUPERFAMILY PROTEIN"/>
    <property type="match status" value="1"/>
</dbReference>
<evidence type="ECO:0000313" key="2">
    <source>
        <dbReference type="EMBL" id="KAG7611113.1"/>
    </source>
</evidence>
<dbReference type="PANTHER" id="PTHR31293:SF16">
    <property type="entry name" value="RNI-LIKE SUPERFAMILY PROTEIN"/>
    <property type="match status" value="1"/>
</dbReference>
<dbReference type="SMART" id="SM00579">
    <property type="entry name" value="FBD"/>
    <property type="match status" value="2"/>
</dbReference>
<comment type="caution">
    <text evidence="2">The sequence shown here is derived from an EMBL/GenBank/DDBJ whole genome shotgun (WGS) entry which is preliminary data.</text>
</comment>
<gene>
    <name evidence="2" type="ORF">ISN44_As05g032240</name>
</gene>
<evidence type="ECO:0000259" key="1">
    <source>
        <dbReference type="PROSITE" id="PS50181"/>
    </source>
</evidence>
<dbReference type="InterPro" id="IPR001810">
    <property type="entry name" value="F-box_dom"/>
</dbReference>
<protein>
    <submittedName>
        <fullName evidence="2">F-box domain</fullName>
    </submittedName>
</protein>
<organism evidence="2 3">
    <name type="scientific">Arabidopsis suecica</name>
    <name type="common">Swedish thale-cress</name>
    <name type="synonym">Cardaminopsis suecica</name>
    <dbReference type="NCBI Taxonomy" id="45249"/>
    <lineage>
        <taxon>Eukaryota</taxon>
        <taxon>Viridiplantae</taxon>
        <taxon>Streptophyta</taxon>
        <taxon>Embryophyta</taxon>
        <taxon>Tracheophyta</taxon>
        <taxon>Spermatophyta</taxon>
        <taxon>Magnoliopsida</taxon>
        <taxon>eudicotyledons</taxon>
        <taxon>Gunneridae</taxon>
        <taxon>Pentapetalae</taxon>
        <taxon>rosids</taxon>
        <taxon>malvids</taxon>
        <taxon>Brassicales</taxon>
        <taxon>Brassicaceae</taxon>
        <taxon>Camelineae</taxon>
        <taxon>Arabidopsis</taxon>
    </lineage>
</organism>
<sequence length="1055" mass="120474">MDLLSNLPDELICHILSFFTTKEAALTSVLSKRWRHLFALVPNLDIDDSMFLYPEEGKRDRNEIQQSFVEFVDRLLLLQGKSPTRKVSLKCISMSDSDRLDDWISNVLARGVSELDLSIDLCMDEYILLSSKRFESKNLVRLKLHRICIGQPENPIGWLAGGILLPMLKIVVLESVGFYVDEIFLRALPVLEELVMVDVFWLWSVKDVIVSNASLKTLTMSSNHYTGTMSFDTPSLVYFCYSDYVAKDYPLVNMENLLEARINLLLTDDQVERAREPNNDGVEADEDNVVLQFANVGKLMNGIRNVQYLVFSANTLEVLSLCCESMPVFNNLKSLTIEGNKRRGWQALPVLLSNCPYLETLVLEGLLHYVTDKCGDACCCVSREDKGRSLTSCPVKVIEIKGFQGKKKEMHMIKHFLVYSPCLKEIKIYIEENALEVSKVIAKRINRYNKVSNCNVQLLEAAWTSILSKRWRNLLAFVPNLDIDDSIFLHNEDFKEDRYDIYQSFIDFVDRVLAMQGDSPIKKLSLKFRTGFDSHRADGWISNSLARGVSELDVLISLHGTDYYFVSPKCFKTKNLCFALEELVLFAVTWGEKMDLLRNIPDELICHILSFLTTKEAALTSVLSKRWRNLLAFVSNLHIDDSIFLHPEEGKRDRNEIRQSFLDFVGRILALQGNCPVKKVSIKFLFKLDSDRVDGWISNVLARGVSELDLSIDLCMDEYFLLSSKRFESKNLVRLKLHRLCIGQREKTVGWLAGEIFLPMLKTLELDYVGFYGDLLFLRALPALEELVIVDAFWFTTFTDVTVSNPSLKTLTMSSNIYSGSISFDTPSLVYFSHFKYVAKDYPLVNMENLLEARINLGVTEGQIRRAREPNNNDEVVLRFPNVGKLMNGIRNVQCLDLSANTLEMLSLSCESMPVFNKLKSLSIKSAENRGWQAMPVLLRNCPHLETLVLEGLLHFVTDKCGDACDCVSREEKGRSLTSCPVKTLEIKEFQGTMEEMYMVTHFLDYFPCLKELKIYIEGNDHTQREVSEVIAEKIKLYNKSSSCNVQLMVSGYHA</sequence>
<dbReference type="AlphaFoldDB" id="A0A8T2DLH2"/>
<dbReference type="SMART" id="SM00256">
    <property type="entry name" value="FBOX"/>
    <property type="match status" value="2"/>
</dbReference>
<dbReference type="Pfam" id="PF00646">
    <property type="entry name" value="F-box"/>
    <property type="match status" value="2"/>
</dbReference>
<dbReference type="Proteomes" id="UP000694251">
    <property type="component" value="Chromosome 5"/>
</dbReference>
<dbReference type="OrthoDB" id="612216at2759"/>
<name>A0A8T2DLH2_ARASU</name>
<evidence type="ECO:0000313" key="3">
    <source>
        <dbReference type="Proteomes" id="UP000694251"/>
    </source>
</evidence>
<accession>A0A8T2DLH2</accession>
<dbReference type="InterPro" id="IPR053781">
    <property type="entry name" value="F-box_AtFBL13-like"/>
</dbReference>
<dbReference type="CDD" id="cd22160">
    <property type="entry name" value="F-box_AtFBL13-like"/>
    <property type="match status" value="2"/>
</dbReference>
<feature type="domain" description="F-box" evidence="1">
    <location>
        <begin position="1"/>
        <end position="54"/>
    </location>
</feature>
<feature type="domain" description="F-box" evidence="1">
    <location>
        <begin position="594"/>
        <end position="631"/>
    </location>
</feature>
<dbReference type="Pfam" id="PF07723">
    <property type="entry name" value="LRR_2"/>
    <property type="match status" value="1"/>
</dbReference>